<keyword evidence="2" id="KW-1185">Reference proteome</keyword>
<sequence>MGKISNLQATDFTRTVQESHKANELDEAIAGVFTKLIEEYELESLVDMNSYGTPWLESSPVVIERFSKLNGLVILRQDADGLSTDIMSTILSSWQAMASGRGLAFLQFVLDMLFPGNNRVLRLWHSKELASSYPMAVSEKQMPGSFLTSRVRIALTLDDNNSDISDIAPVLEKLVPWNIVPEIAVSVDFSQVDAAVAVGGYRYHVAYLSPF</sequence>
<dbReference type="RefSeq" id="WP_338412803.1">
    <property type="nucleotide sequence ID" value="NZ_CP093310.2"/>
</dbReference>
<dbReference type="KEGG" id="prae:MN210_18430"/>
<protein>
    <submittedName>
        <fullName evidence="1">Uncharacterized protein</fullName>
    </submittedName>
</protein>
<proteinExistence type="predicted"/>
<dbReference type="EMBL" id="CP093310">
    <property type="protein sequence ID" value="WXX24819.1"/>
    <property type="molecule type" value="Genomic_DNA"/>
</dbReference>
<dbReference type="Proteomes" id="UP000829560">
    <property type="component" value="Chromosome"/>
</dbReference>
<gene>
    <name evidence="1" type="ORF">MN210_18430</name>
</gene>
<name>A0AAU6PXC8_9GAMM</name>
<evidence type="ECO:0000313" key="2">
    <source>
        <dbReference type="Proteomes" id="UP000829560"/>
    </source>
</evidence>
<evidence type="ECO:0000313" key="1">
    <source>
        <dbReference type="EMBL" id="WXX24819.1"/>
    </source>
</evidence>
<organism evidence="1 2">
    <name type="scientific">Psychrobacter raelei</name>
    <dbReference type="NCBI Taxonomy" id="2565531"/>
    <lineage>
        <taxon>Bacteria</taxon>
        <taxon>Pseudomonadati</taxon>
        <taxon>Pseudomonadota</taxon>
        <taxon>Gammaproteobacteria</taxon>
        <taxon>Moraxellales</taxon>
        <taxon>Moraxellaceae</taxon>
        <taxon>Psychrobacter</taxon>
    </lineage>
</organism>
<dbReference type="AlphaFoldDB" id="A0AAU6PXC8"/>
<reference evidence="1" key="1">
    <citation type="submission" date="2024-03" db="EMBL/GenBank/DDBJ databases">
        <title>Psychrobacter raelis sp. nov. isolated from a dog with peritonitis.</title>
        <authorList>
            <person name="Schiavone A."/>
            <person name="Manzulli V."/>
            <person name="Camarda A."/>
            <person name="Cafiero M.A."/>
            <person name="Vasco I."/>
            <person name="Marino L."/>
            <person name="Pennuzzi G."/>
            <person name="Serrecchia L."/>
            <person name="Galante D."/>
            <person name="Pugliese N."/>
        </authorList>
    </citation>
    <scope>NUCLEOTIDE SEQUENCE</scope>
    <source>
        <strain evidence="1">PraFG1</strain>
    </source>
</reference>
<accession>A0AAU6PXC8</accession>